<keyword evidence="1" id="KW-0732">Signal</keyword>
<feature type="signal peptide" evidence="1">
    <location>
        <begin position="1"/>
        <end position="25"/>
    </location>
</feature>
<evidence type="ECO:0000256" key="1">
    <source>
        <dbReference type="SAM" id="SignalP"/>
    </source>
</evidence>
<comment type="caution">
    <text evidence="2">The sequence shown here is derived from an EMBL/GenBank/DDBJ whole genome shotgun (WGS) entry which is preliminary data.</text>
</comment>
<accession>A0AA36NDI6</accession>
<gene>
    <name evidence="2" type="ORF">EVOR1521_LOCUS22084</name>
</gene>
<reference evidence="2" key="1">
    <citation type="submission" date="2023-08" db="EMBL/GenBank/DDBJ databases">
        <authorList>
            <person name="Chen Y."/>
            <person name="Shah S."/>
            <person name="Dougan E. K."/>
            <person name="Thang M."/>
            <person name="Chan C."/>
        </authorList>
    </citation>
    <scope>NUCLEOTIDE SEQUENCE</scope>
</reference>
<organism evidence="2 3">
    <name type="scientific">Effrenium voratum</name>
    <dbReference type="NCBI Taxonomy" id="2562239"/>
    <lineage>
        <taxon>Eukaryota</taxon>
        <taxon>Sar</taxon>
        <taxon>Alveolata</taxon>
        <taxon>Dinophyceae</taxon>
        <taxon>Suessiales</taxon>
        <taxon>Symbiodiniaceae</taxon>
        <taxon>Effrenium</taxon>
    </lineage>
</organism>
<sequence>MAQRNRTPKLVIVVVALALTRWTASFVPPSLPSSAALALGAAQALAIAAPASAAVNPEAYFAAAGVNPKDVENQIIDQMDPTDAALLGASDFWWGTAVPFSAGLGLVYGIGILTGQLDGPFQEKEDGKDSS</sequence>
<feature type="chain" id="PRO_5041286130" evidence="1">
    <location>
        <begin position="26"/>
        <end position="131"/>
    </location>
</feature>
<dbReference type="AlphaFoldDB" id="A0AA36NDI6"/>
<dbReference type="Proteomes" id="UP001178507">
    <property type="component" value="Unassembled WGS sequence"/>
</dbReference>
<keyword evidence="3" id="KW-1185">Reference proteome</keyword>
<evidence type="ECO:0000313" key="3">
    <source>
        <dbReference type="Proteomes" id="UP001178507"/>
    </source>
</evidence>
<proteinExistence type="predicted"/>
<evidence type="ECO:0000313" key="2">
    <source>
        <dbReference type="EMBL" id="CAJ1398243.1"/>
    </source>
</evidence>
<dbReference type="EMBL" id="CAUJNA010003294">
    <property type="protein sequence ID" value="CAJ1398243.1"/>
    <property type="molecule type" value="Genomic_DNA"/>
</dbReference>
<name>A0AA36NDI6_9DINO</name>
<protein>
    <submittedName>
        <fullName evidence="2">Uncharacterized protein</fullName>
    </submittedName>
</protein>